<dbReference type="InterPro" id="IPR007337">
    <property type="entry name" value="RelB/DinJ"/>
</dbReference>
<keyword evidence="2" id="KW-1277">Toxin-antitoxin system</keyword>
<proteinExistence type="inferred from homology"/>
<dbReference type="AlphaFoldDB" id="A0A6S6TX47"/>
<sequence length="88" mass="9947">MPKVQTSLRLEEETFNEAKVILKSLGMNFTEAVNVFTSMVVQERGLPFDVKLPNDETIKAMQEVDEGKGETVDFNTFLKESEAYAKTL</sequence>
<evidence type="ECO:0000256" key="1">
    <source>
        <dbReference type="ARBA" id="ARBA00010562"/>
    </source>
</evidence>
<dbReference type="EMBL" id="CACVAS010000117">
    <property type="protein sequence ID" value="CAA6823985.1"/>
    <property type="molecule type" value="Genomic_DNA"/>
</dbReference>
<dbReference type="InterPro" id="IPR013321">
    <property type="entry name" value="Arc_rbn_hlx_hlx"/>
</dbReference>
<dbReference type="Gene3D" id="1.10.1220.10">
    <property type="entry name" value="Met repressor-like"/>
    <property type="match status" value="1"/>
</dbReference>
<comment type="similarity">
    <text evidence="1">Belongs to the RelB/DinJ antitoxin family.</text>
</comment>
<dbReference type="PANTHER" id="PTHR38781">
    <property type="entry name" value="ANTITOXIN DINJ-RELATED"/>
    <property type="match status" value="1"/>
</dbReference>
<dbReference type="PANTHER" id="PTHR38781:SF1">
    <property type="entry name" value="ANTITOXIN DINJ-RELATED"/>
    <property type="match status" value="1"/>
</dbReference>
<name>A0A6S6TX47_9BACT</name>
<protein>
    <submittedName>
        <fullName evidence="3">DNA-damage-inducible protein J</fullName>
    </submittedName>
</protein>
<reference evidence="3" key="1">
    <citation type="submission" date="2020-01" db="EMBL/GenBank/DDBJ databases">
        <authorList>
            <person name="Meier V. D."/>
            <person name="Meier V D."/>
        </authorList>
    </citation>
    <scope>NUCLEOTIDE SEQUENCE</scope>
    <source>
        <strain evidence="3">HLG_WM_MAG_01</strain>
    </source>
</reference>
<organism evidence="3">
    <name type="scientific">uncultured Sulfurovum sp</name>
    <dbReference type="NCBI Taxonomy" id="269237"/>
    <lineage>
        <taxon>Bacteria</taxon>
        <taxon>Pseudomonadati</taxon>
        <taxon>Campylobacterota</taxon>
        <taxon>Epsilonproteobacteria</taxon>
        <taxon>Campylobacterales</taxon>
        <taxon>Sulfurovaceae</taxon>
        <taxon>Sulfurovum</taxon>
        <taxon>environmental samples</taxon>
    </lineage>
</organism>
<evidence type="ECO:0000313" key="3">
    <source>
        <dbReference type="EMBL" id="CAA6823985.1"/>
    </source>
</evidence>
<gene>
    <name evidence="3" type="ORF">HELGO_WM1015</name>
</gene>
<dbReference type="GO" id="GO:0006355">
    <property type="term" value="P:regulation of DNA-templated transcription"/>
    <property type="evidence" value="ECO:0007669"/>
    <property type="project" value="InterPro"/>
</dbReference>
<dbReference type="Pfam" id="PF04221">
    <property type="entry name" value="RelB"/>
    <property type="match status" value="1"/>
</dbReference>
<dbReference type="GO" id="GO:0006351">
    <property type="term" value="P:DNA-templated transcription"/>
    <property type="evidence" value="ECO:0007669"/>
    <property type="project" value="TreeGrafter"/>
</dbReference>
<dbReference type="NCBIfam" id="TIGR02384">
    <property type="entry name" value="RelB_DinJ"/>
    <property type="match status" value="1"/>
</dbReference>
<accession>A0A6S6TX47</accession>
<evidence type="ECO:0000256" key="2">
    <source>
        <dbReference type="ARBA" id="ARBA00022649"/>
    </source>
</evidence>